<protein>
    <submittedName>
        <fullName evidence="2">Uncharacterized protein</fullName>
    </submittedName>
</protein>
<feature type="compositionally biased region" description="Basic and acidic residues" evidence="1">
    <location>
        <begin position="30"/>
        <end position="39"/>
    </location>
</feature>
<name>A0ABN7AFJ7_9HEMI</name>
<dbReference type="EMBL" id="AP028910">
    <property type="protein sequence ID" value="BES91045.1"/>
    <property type="molecule type" value="Genomic_DNA"/>
</dbReference>
<proteinExistence type="predicted"/>
<dbReference type="Proteomes" id="UP001307889">
    <property type="component" value="Chromosome 2"/>
</dbReference>
<keyword evidence="3" id="KW-1185">Reference proteome</keyword>
<organism evidence="2 3">
    <name type="scientific">Nesidiocoris tenuis</name>
    <dbReference type="NCBI Taxonomy" id="355587"/>
    <lineage>
        <taxon>Eukaryota</taxon>
        <taxon>Metazoa</taxon>
        <taxon>Ecdysozoa</taxon>
        <taxon>Arthropoda</taxon>
        <taxon>Hexapoda</taxon>
        <taxon>Insecta</taxon>
        <taxon>Pterygota</taxon>
        <taxon>Neoptera</taxon>
        <taxon>Paraneoptera</taxon>
        <taxon>Hemiptera</taxon>
        <taxon>Heteroptera</taxon>
        <taxon>Panheteroptera</taxon>
        <taxon>Cimicomorpha</taxon>
        <taxon>Miridae</taxon>
        <taxon>Dicyphina</taxon>
        <taxon>Nesidiocoris</taxon>
    </lineage>
</organism>
<feature type="region of interest" description="Disordered" evidence="1">
    <location>
        <begin position="1"/>
        <end position="73"/>
    </location>
</feature>
<gene>
    <name evidence="2" type="ORF">NTJ_03853</name>
</gene>
<feature type="compositionally biased region" description="Polar residues" evidence="1">
    <location>
        <begin position="62"/>
        <end position="73"/>
    </location>
</feature>
<reference evidence="2 3" key="1">
    <citation type="submission" date="2023-09" db="EMBL/GenBank/DDBJ databases">
        <title>Nesidiocoris tenuis whole genome shotgun sequence.</title>
        <authorList>
            <person name="Shibata T."/>
            <person name="Shimoda M."/>
            <person name="Kobayashi T."/>
            <person name="Uehara T."/>
        </authorList>
    </citation>
    <scope>NUCLEOTIDE SEQUENCE [LARGE SCALE GENOMIC DNA]</scope>
    <source>
        <strain evidence="2 3">Japan</strain>
    </source>
</reference>
<sequence length="73" mass="7754">MGKINHPGQRKRGKMGGNENSGAAGGKPCEVPHSKKDSAAENGEVPITVTERKGRRPVSAGVTETETSRSPWR</sequence>
<evidence type="ECO:0000256" key="1">
    <source>
        <dbReference type="SAM" id="MobiDB-lite"/>
    </source>
</evidence>
<accession>A0ABN7AFJ7</accession>
<evidence type="ECO:0000313" key="2">
    <source>
        <dbReference type="EMBL" id="BES91045.1"/>
    </source>
</evidence>
<evidence type="ECO:0000313" key="3">
    <source>
        <dbReference type="Proteomes" id="UP001307889"/>
    </source>
</evidence>